<name>A0ABR0EF13_ZASCE</name>
<evidence type="ECO:0008006" key="12">
    <source>
        <dbReference type="Google" id="ProtNLM"/>
    </source>
</evidence>
<feature type="domain" description="Carrier" evidence="7">
    <location>
        <begin position="1970"/>
        <end position="2048"/>
    </location>
</feature>
<evidence type="ECO:0000313" key="10">
    <source>
        <dbReference type="EMBL" id="KAK4499856.1"/>
    </source>
</evidence>
<dbReference type="InterPro" id="IPR014043">
    <property type="entry name" value="Acyl_transferase_dom"/>
</dbReference>
<organism evidence="10 11">
    <name type="scientific">Zasmidium cellare</name>
    <name type="common">Wine cellar mold</name>
    <name type="synonym">Racodium cellare</name>
    <dbReference type="NCBI Taxonomy" id="395010"/>
    <lineage>
        <taxon>Eukaryota</taxon>
        <taxon>Fungi</taxon>
        <taxon>Dikarya</taxon>
        <taxon>Ascomycota</taxon>
        <taxon>Pezizomycotina</taxon>
        <taxon>Dothideomycetes</taxon>
        <taxon>Dothideomycetidae</taxon>
        <taxon>Mycosphaerellales</taxon>
        <taxon>Mycosphaerellaceae</taxon>
        <taxon>Zasmidium</taxon>
    </lineage>
</organism>
<dbReference type="InterPro" id="IPR006162">
    <property type="entry name" value="Ppantetheine_attach_site"/>
</dbReference>
<dbReference type="CDD" id="cd00833">
    <property type="entry name" value="PKS"/>
    <property type="match status" value="1"/>
</dbReference>
<dbReference type="InterPro" id="IPR049551">
    <property type="entry name" value="PKS_DH_C"/>
</dbReference>
<feature type="domain" description="PKS/mFAS DH" evidence="9">
    <location>
        <begin position="1319"/>
        <end position="1625"/>
    </location>
</feature>
<feature type="domain" description="Carrier" evidence="7">
    <location>
        <begin position="1822"/>
        <end position="1900"/>
    </location>
</feature>
<feature type="region of interest" description="Disordered" evidence="6">
    <location>
        <begin position="1638"/>
        <end position="1667"/>
    </location>
</feature>
<feature type="region of interest" description="N-terminal hotdog fold" evidence="5">
    <location>
        <begin position="1319"/>
        <end position="1451"/>
    </location>
</feature>
<keyword evidence="4" id="KW-0677">Repeat</keyword>
<dbReference type="SUPFAM" id="SSF53474">
    <property type="entry name" value="alpha/beta-Hydrolases"/>
    <property type="match status" value="1"/>
</dbReference>
<dbReference type="NCBIfam" id="TIGR04532">
    <property type="entry name" value="PT_fungal_PKS"/>
    <property type="match status" value="1"/>
</dbReference>
<dbReference type="InterPro" id="IPR014030">
    <property type="entry name" value="Ketoacyl_synth_N"/>
</dbReference>
<dbReference type="InterPro" id="IPR050091">
    <property type="entry name" value="PKS_NRPS_Biosynth_Enz"/>
</dbReference>
<dbReference type="Pfam" id="PF00698">
    <property type="entry name" value="Acyl_transf_1"/>
    <property type="match status" value="1"/>
</dbReference>
<evidence type="ECO:0000259" key="9">
    <source>
        <dbReference type="PROSITE" id="PS52019"/>
    </source>
</evidence>
<dbReference type="Pfam" id="PF00550">
    <property type="entry name" value="PP-binding"/>
    <property type="match status" value="3"/>
</dbReference>
<evidence type="ECO:0000256" key="4">
    <source>
        <dbReference type="ARBA" id="ARBA00022737"/>
    </source>
</evidence>
<accession>A0ABR0EF13</accession>
<dbReference type="InterPro" id="IPR001031">
    <property type="entry name" value="Thioesterase"/>
</dbReference>
<dbReference type="SUPFAM" id="SSF55048">
    <property type="entry name" value="Probable ACP-binding domain of malonyl-CoA ACP transacylase"/>
    <property type="match status" value="1"/>
</dbReference>
<dbReference type="PANTHER" id="PTHR43775">
    <property type="entry name" value="FATTY ACID SYNTHASE"/>
    <property type="match status" value="1"/>
</dbReference>
<proteinExistence type="predicted"/>
<dbReference type="InterPro" id="IPR029058">
    <property type="entry name" value="AB_hydrolase_fold"/>
</dbReference>
<dbReference type="SMART" id="SM00825">
    <property type="entry name" value="PKS_KS"/>
    <property type="match status" value="1"/>
</dbReference>
<dbReference type="InterPro" id="IPR009081">
    <property type="entry name" value="PP-bd_ACP"/>
</dbReference>
<keyword evidence="2" id="KW-0597">Phosphoprotein</keyword>
<dbReference type="PANTHER" id="PTHR43775:SF40">
    <property type="entry name" value="NORSOLORINIC ACID SYNTHASE STCA"/>
    <property type="match status" value="1"/>
</dbReference>
<dbReference type="InterPro" id="IPR016039">
    <property type="entry name" value="Thiolase-like"/>
</dbReference>
<dbReference type="InterPro" id="IPR049900">
    <property type="entry name" value="PKS_mFAS_DH"/>
</dbReference>
<dbReference type="PROSITE" id="PS52019">
    <property type="entry name" value="PKS_MFAS_DH"/>
    <property type="match status" value="1"/>
</dbReference>
<dbReference type="InterPro" id="IPR001227">
    <property type="entry name" value="Ac_transferase_dom_sf"/>
</dbReference>
<dbReference type="SUPFAM" id="SSF47336">
    <property type="entry name" value="ACP-like"/>
    <property type="match status" value="3"/>
</dbReference>
<dbReference type="Gene3D" id="3.30.70.3290">
    <property type="match status" value="1"/>
</dbReference>
<feature type="compositionally biased region" description="Low complexity" evidence="6">
    <location>
        <begin position="1654"/>
        <end position="1667"/>
    </location>
</feature>
<feature type="domain" description="Ketosynthase family 3 (KS3)" evidence="8">
    <location>
        <begin position="374"/>
        <end position="808"/>
    </location>
</feature>
<dbReference type="InterPro" id="IPR020806">
    <property type="entry name" value="PKS_PP-bd"/>
</dbReference>
<dbReference type="PROSITE" id="PS00606">
    <property type="entry name" value="KS3_1"/>
    <property type="match status" value="1"/>
</dbReference>
<dbReference type="Gene3D" id="3.10.129.110">
    <property type="entry name" value="Polyketide synthase dehydratase"/>
    <property type="match status" value="1"/>
</dbReference>
<evidence type="ECO:0000259" key="8">
    <source>
        <dbReference type="PROSITE" id="PS52004"/>
    </source>
</evidence>
<dbReference type="Gene3D" id="3.40.366.10">
    <property type="entry name" value="Malonyl-Coenzyme A Acyl Carrier Protein, domain 2"/>
    <property type="match status" value="2"/>
</dbReference>
<sequence length="2354" mass="255103">MASPHRVYLFGDQTFDIEDSLRSLLRCNDTLVVHFFQDAYRAIRREIGRLPPHARNVFPRFSSVADLLSRRQTGFVHPAVEQFLCLAHSLANFIRDHSDGDSLYPSPESTHLIGLCTGSLAAAAISASRNLLELVPTAIEALLVAFRIGMRTSQLASSIAGSSEDGKWSLIVPSSSKEELSVQIARFVEQQALTPASSPYISAVSSTNATVSGPPQVLADFRSHIGLHSGFVELPIYGPYHAPHLFSEDDVHAILGDAGYSTPQTSGIPVLSSGTGSPIWASGLRRFLEEAARDVLLRPIVWEKSIDSLAIVLGSQSKARIQLIPVGTAHGESIRRRLQQTMDSMNVVTQLSVLQLPASATGNAPPVTEPRCGRSKLAIIGTGGRFPGANSPEALWELLMAKRDMCKEVPASRWDVEAHVDDSGKRKNTSKVRWGCWLEEPDLFDAKFFCMSPREAPQVDPAMRLALLTAYEAMEQGGVVPGRTPSTREDRVGVFFGVTSNDWCEANSAQNVDTYYIPGANRAFIPGRINYFFKFSGPSYAVDTACSSSLAALHVACNSLWRGDIDMAITGGTNVLTNPLMHAGLDRGHFLSPTGNCKTFDANADGYCRGEGVATVVLKRLEDAIEDDDPILGVVSGAYTNHSAEAESITRPHVGAQKDIFERVLNDSGTSPYEVSYVEMHGTGTQAGDSREMQSVSDVFSPEKASRKRTADQSLYLGALKANIGHGESVSGVSALIKVLKMMEQKMIPPNCGVKTEINPRFPTNLAERNINIPVEPTPWRVPTGGVRRAVINNFSAAGGNSSVLVEEYHPAIARACMNDDAAEAVRFYPVAISAKTPKSLQGNLRALIDFIAESRGNGLQLSQLSYTTTARRIHHPHKVIVSGSSLTDIKTELQTALAQELGMKRAISAKTMLFAFTGQGSQYPGMAKQLFENQSVFRDSLTHFDALARTSGFPAILPLFTGSAGNDISDYSPTVVQLANTCMQIALAKLWISWGIVPTAVVGHSLGEYAALNIAGVLSDLDTVHIVGQRANLLQQKCAKGIHAMLAVLTSVAKVQQIAQGCAFEVACINGPDETVIAGTIEEMTRLQHNFSAAGVKGTLLKVPYAFHSAQITPIKDDIMQAARSCNFRKPQVPVISPLLGSVVQDASTFGPEYIARHAREPVNFLQCLQVGSEKGILGDSTYAIEFGPQPVVSGMIKAVLGPRITTLPTLRRNKDCWETLTQTLASLFSTGAPIKWDEYFRDLPSARKVIDLPKYSWDLQSFWIEYKNDFLLTLGDIPKENQTTTSPPKRPQLEQAPPVPKPAPVEDLPKLESTSIHKVLSEENTASTYSITTETDVCRTDIMPLMEGHKVEGIGLCTPSCYADIGFSIGTYILKRYKPSFPEHIVDVGHMDIEKALIAASREDHRLRTDVKLDWASKSAKCRFYTVDANGKQLVQHATCTISFRDESRLRELKNNFSTTKGRFEEMRQACVEGKTFRFNGPMAYNMVQSLADFHKDYRCIDETIYDNANYEAACTVSFGQMKQGGKFHTHPGAIDGLTQSGGFIMNANENTNLEQEVFVNHGWDSFQMFEQIRHDRQYKTLARMAPAENKQWKGDIVVWCEDRIVASIQGCCLQGVPRRVLMFILRADMGKNSKAKGQAAASKESKPAPTPSAAPKAAAPAPVVQQPVVTQQAIPQPQLKPAPAPVAAAPAAGFETRALEIVSEQSGVAMSELQDDNALTDIGVDSLLTLTITGAFADEFDIDADTNFFEDHPTIGEVKKFFRSLAPEPSQAAPAPIPQMMPPPVQAQAPAPVQYTAPTSILEQPKVETFVAPPPASSAASNATWTKALEIVSEESGIAVSDLTDELSLADAGVDSLLSLVVSGRLQEELGLDSDSDSLLNSCETIGDLKQALGVNDVPAPAAAVPITPHSQAPIPVNDMSVSLEMPAAPTVMSQPPESSRDVPKQTSFAPQHSYFEAPTPAQPAAPTDSSVWQQALEILCEETQVVIQDLTDDTCLADLGVDSLLSLVVSSRFRDELDLDLGADNELVNFATVRDLKIALVGEAGGTSTPSESSYSGFSLVASTPGFSEAYTPGTELDMDFDQAFKAAQPSFVPSATSVVLQGSAKASTRTLFLFPDGSGSATSYVQLPRIASDLLVYGLNSPWLKNAEDMPASFEDLVTCFLAEVRRRQPHGPYHFAGWSAGGALAFRSAQMLIQAGEKVDSLVLLDAPPPLGLGELPQRLYDYFESVGLFKSDGKAPKWLIPHFKAMTRALHTYHASPMPAGAIPKVRMLWAGRSVLETINAPPFPRQPGDSEDITFLTESRKDFSVGAWGRLLPGMEIVVDKVEDDHFGMMRGNCTSYISSFIAGAL</sequence>
<evidence type="ECO:0000259" key="7">
    <source>
        <dbReference type="PROSITE" id="PS50075"/>
    </source>
</evidence>
<feature type="region of interest" description="C-terminal hotdog fold" evidence="5">
    <location>
        <begin position="1474"/>
        <end position="1625"/>
    </location>
</feature>
<dbReference type="SUPFAM" id="SSF53901">
    <property type="entry name" value="Thiolase-like"/>
    <property type="match status" value="1"/>
</dbReference>
<dbReference type="InterPro" id="IPR014031">
    <property type="entry name" value="Ketoacyl_synth_C"/>
</dbReference>
<dbReference type="PROSITE" id="PS52004">
    <property type="entry name" value="KS3_2"/>
    <property type="match status" value="1"/>
</dbReference>
<keyword evidence="1" id="KW-0596">Phosphopantetheine</keyword>
<keyword evidence="11" id="KW-1185">Reference proteome</keyword>
<dbReference type="Pfam" id="PF00109">
    <property type="entry name" value="ketoacyl-synt"/>
    <property type="match status" value="1"/>
</dbReference>
<feature type="domain" description="Carrier" evidence="7">
    <location>
        <begin position="1695"/>
        <end position="1769"/>
    </location>
</feature>
<dbReference type="SMART" id="SM00823">
    <property type="entry name" value="PKS_PP"/>
    <property type="match status" value="2"/>
</dbReference>
<reference evidence="10 11" key="1">
    <citation type="journal article" date="2023" name="G3 (Bethesda)">
        <title>A chromosome-level genome assembly of Zasmidium syzygii isolated from banana leaves.</title>
        <authorList>
            <person name="van Westerhoven A.C."/>
            <person name="Mehrabi R."/>
            <person name="Talebi R."/>
            <person name="Steentjes M.B.F."/>
            <person name="Corcolon B."/>
            <person name="Chong P.A."/>
            <person name="Kema G.H.J."/>
            <person name="Seidl M.F."/>
        </authorList>
    </citation>
    <scope>NUCLEOTIDE SEQUENCE [LARGE SCALE GENOMIC DNA]</scope>
    <source>
        <strain evidence="10 11">P124</strain>
    </source>
</reference>
<dbReference type="InterPro" id="IPR016036">
    <property type="entry name" value="Malonyl_transacylase_ACP-bd"/>
</dbReference>
<evidence type="ECO:0000256" key="2">
    <source>
        <dbReference type="ARBA" id="ARBA00022553"/>
    </source>
</evidence>
<dbReference type="InterPro" id="IPR042104">
    <property type="entry name" value="PKS_dehydratase_sf"/>
</dbReference>
<dbReference type="InterPro" id="IPR030918">
    <property type="entry name" value="PT_fungal_PKS"/>
</dbReference>
<evidence type="ECO:0000256" key="5">
    <source>
        <dbReference type="PROSITE-ProRule" id="PRU01363"/>
    </source>
</evidence>
<dbReference type="InterPro" id="IPR032088">
    <property type="entry name" value="SAT"/>
</dbReference>
<evidence type="ECO:0000256" key="1">
    <source>
        <dbReference type="ARBA" id="ARBA00022450"/>
    </source>
</evidence>
<dbReference type="Gene3D" id="1.10.1200.10">
    <property type="entry name" value="ACP-like"/>
    <property type="match status" value="3"/>
</dbReference>
<dbReference type="Pfam" id="PF00975">
    <property type="entry name" value="Thioesterase"/>
    <property type="match status" value="1"/>
</dbReference>
<protein>
    <recommendedName>
        <fullName evidence="12">Polyketide synthase</fullName>
    </recommendedName>
</protein>
<dbReference type="PROSITE" id="PS50075">
    <property type="entry name" value="CARRIER"/>
    <property type="match status" value="3"/>
</dbReference>
<dbReference type="SMART" id="SM00827">
    <property type="entry name" value="PKS_AT"/>
    <property type="match status" value="1"/>
</dbReference>
<dbReference type="Proteomes" id="UP001305779">
    <property type="component" value="Unassembled WGS sequence"/>
</dbReference>
<dbReference type="InterPro" id="IPR018201">
    <property type="entry name" value="Ketoacyl_synth_AS"/>
</dbReference>
<dbReference type="Gene3D" id="3.40.47.10">
    <property type="match status" value="1"/>
</dbReference>
<feature type="region of interest" description="Disordered" evidence="6">
    <location>
        <begin position="1280"/>
        <end position="1309"/>
    </location>
</feature>
<dbReference type="EMBL" id="JAXOVC010000006">
    <property type="protein sequence ID" value="KAK4499856.1"/>
    <property type="molecule type" value="Genomic_DNA"/>
</dbReference>
<dbReference type="Pfam" id="PF02801">
    <property type="entry name" value="Ketoacyl-synt_C"/>
    <property type="match status" value="1"/>
</dbReference>
<dbReference type="InterPro" id="IPR020841">
    <property type="entry name" value="PKS_Beta-ketoAc_synthase_dom"/>
</dbReference>
<dbReference type="PROSITE" id="PS00012">
    <property type="entry name" value="PHOSPHOPANTETHEINE"/>
    <property type="match status" value="1"/>
</dbReference>
<dbReference type="InterPro" id="IPR036736">
    <property type="entry name" value="ACP-like_sf"/>
</dbReference>
<evidence type="ECO:0000256" key="6">
    <source>
        <dbReference type="SAM" id="MobiDB-lite"/>
    </source>
</evidence>
<dbReference type="Pfam" id="PF16073">
    <property type="entry name" value="SAT"/>
    <property type="match status" value="1"/>
</dbReference>
<dbReference type="SUPFAM" id="SSF52151">
    <property type="entry name" value="FabD/lysophospholipase-like"/>
    <property type="match status" value="1"/>
</dbReference>
<feature type="active site" description="Proton acceptor; for dehydratase activity" evidence="5">
    <location>
        <position position="1351"/>
    </location>
</feature>
<feature type="active site" description="Proton donor; for dehydratase activity" evidence="5">
    <location>
        <position position="1538"/>
    </location>
</feature>
<evidence type="ECO:0000256" key="3">
    <source>
        <dbReference type="ARBA" id="ARBA00022679"/>
    </source>
</evidence>
<keyword evidence="3" id="KW-0808">Transferase</keyword>
<dbReference type="Gene3D" id="3.40.50.1820">
    <property type="entry name" value="alpha/beta hydrolase"/>
    <property type="match status" value="1"/>
</dbReference>
<comment type="caution">
    <text evidence="10">The sequence shown here is derived from an EMBL/GenBank/DDBJ whole genome shotgun (WGS) entry which is preliminary data.</text>
</comment>
<dbReference type="Pfam" id="PF14765">
    <property type="entry name" value="PS-DH"/>
    <property type="match status" value="1"/>
</dbReference>
<gene>
    <name evidence="10" type="ORF">PRZ48_008042</name>
</gene>
<dbReference type="InterPro" id="IPR016035">
    <property type="entry name" value="Acyl_Trfase/lysoPLipase"/>
</dbReference>
<evidence type="ECO:0000313" key="11">
    <source>
        <dbReference type="Proteomes" id="UP001305779"/>
    </source>
</evidence>